<dbReference type="RefSeq" id="XP_004989964.1">
    <property type="nucleotide sequence ID" value="XM_004989907.1"/>
</dbReference>
<evidence type="ECO:0000313" key="3">
    <source>
        <dbReference type="Proteomes" id="UP000007799"/>
    </source>
</evidence>
<keyword evidence="1" id="KW-0812">Transmembrane</keyword>
<name>F2ULA1_SALR5</name>
<keyword evidence="3" id="KW-1185">Reference proteome</keyword>
<keyword evidence="1" id="KW-0472">Membrane</keyword>
<evidence type="ECO:0008006" key="4">
    <source>
        <dbReference type="Google" id="ProtNLM"/>
    </source>
</evidence>
<dbReference type="AlphaFoldDB" id="F2ULA1"/>
<organism evidence="3">
    <name type="scientific">Salpingoeca rosetta (strain ATCC 50818 / BSB-021)</name>
    <dbReference type="NCBI Taxonomy" id="946362"/>
    <lineage>
        <taxon>Eukaryota</taxon>
        <taxon>Choanoflagellata</taxon>
        <taxon>Craspedida</taxon>
        <taxon>Salpingoecidae</taxon>
        <taxon>Salpingoeca</taxon>
    </lineage>
</organism>
<accession>F2ULA1</accession>
<dbReference type="GO" id="GO:0006986">
    <property type="term" value="P:response to unfolded protein"/>
    <property type="evidence" value="ECO:0007669"/>
    <property type="project" value="InterPro"/>
</dbReference>
<dbReference type="PANTHER" id="PTHR12740">
    <property type="entry name" value="JNK1/MAPK8-ASSOCIATED MEMBRANE PROTEIN"/>
    <property type="match status" value="1"/>
</dbReference>
<feature type="transmembrane region" description="Helical" evidence="1">
    <location>
        <begin position="224"/>
        <end position="243"/>
    </location>
</feature>
<feature type="transmembrane region" description="Helical" evidence="1">
    <location>
        <begin position="93"/>
        <end position="114"/>
    </location>
</feature>
<gene>
    <name evidence="2" type="ORF">PTSG_09535</name>
</gene>
<feature type="transmembrane region" description="Helical" evidence="1">
    <location>
        <begin position="159"/>
        <end position="180"/>
    </location>
</feature>
<feature type="transmembrane region" description="Helical" evidence="1">
    <location>
        <begin position="255"/>
        <end position="275"/>
    </location>
</feature>
<dbReference type="GO" id="GO:0031625">
    <property type="term" value="F:ubiquitin protein ligase binding"/>
    <property type="evidence" value="ECO:0007669"/>
    <property type="project" value="TreeGrafter"/>
</dbReference>
<evidence type="ECO:0000256" key="1">
    <source>
        <dbReference type="SAM" id="Phobius"/>
    </source>
</evidence>
<dbReference type="EMBL" id="GL832980">
    <property type="protein sequence ID" value="EGD77900.1"/>
    <property type="molecule type" value="Genomic_DNA"/>
</dbReference>
<dbReference type="PANTHER" id="PTHR12740:SF4">
    <property type="entry name" value="JNK1_MAPK8-ASSOCIATED MEMBRANE PROTEIN"/>
    <property type="match status" value="1"/>
</dbReference>
<keyword evidence="1" id="KW-1133">Transmembrane helix</keyword>
<dbReference type="InterPro" id="IPR008485">
    <property type="entry name" value="JAMP"/>
</dbReference>
<dbReference type="Proteomes" id="UP000007799">
    <property type="component" value="Unassembled WGS sequence"/>
</dbReference>
<feature type="transmembrane region" description="Helical" evidence="1">
    <location>
        <begin position="201"/>
        <end position="218"/>
    </location>
</feature>
<dbReference type="KEGG" id="sre:PTSG_09535"/>
<dbReference type="GeneID" id="16070517"/>
<feature type="transmembrane region" description="Helical" evidence="1">
    <location>
        <begin position="287"/>
        <end position="305"/>
    </location>
</feature>
<dbReference type="eggNOG" id="KOG3744">
    <property type="taxonomic scope" value="Eukaryota"/>
</dbReference>
<sequence length="314" mass="35318">MSDNRITALPPDLSKCLGYCGRVPEPGLNLTAIECGMCPRAHRSDGYVCVPCAGQLEGYSIVFIVVELLSLYLQYQGVFVSMTRSSTKRKTRIAISVYLVLELVLAVCCTLLSLEPKGSLRVYSCGMSHVNDWYPVFFNPKPDYIHAVHCANEVAFPLITFYLLFLGFIAAITILIRLPLLYSQRVVQATGVDASYMLRHTWALLFAVPVLALVHVALGGLVFYAFPFLLFASFLFSCLYAAVFRDNLQAFKTPLRVLWTGFRFYVIPFGCLYCMRELFGARSALHWIWIALGPLVPAAAIQATWRFTDERRFT</sequence>
<dbReference type="InParanoid" id="F2ULA1"/>
<dbReference type="GO" id="GO:0036503">
    <property type="term" value="P:ERAD pathway"/>
    <property type="evidence" value="ECO:0007669"/>
    <property type="project" value="TreeGrafter"/>
</dbReference>
<protein>
    <recommendedName>
        <fullName evidence="4">JNK1/MAPK8-associated membrane protein</fullName>
    </recommendedName>
</protein>
<dbReference type="GO" id="GO:0016020">
    <property type="term" value="C:membrane"/>
    <property type="evidence" value="ECO:0007669"/>
    <property type="project" value="InterPro"/>
</dbReference>
<evidence type="ECO:0000313" key="2">
    <source>
        <dbReference type="EMBL" id="EGD77900.1"/>
    </source>
</evidence>
<proteinExistence type="predicted"/>
<dbReference type="Pfam" id="PF05571">
    <property type="entry name" value="JAMP"/>
    <property type="match status" value="1"/>
</dbReference>
<reference evidence="2" key="1">
    <citation type="submission" date="2009-08" db="EMBL/GenBank/DDBJ databases">
        <title>Annotation of Salpingoeca rosetta.</title>
        <authorList>
            <consortium name="The Broad Institute Genome Sequencing Platform"/>
            <person name="Russ C."/>
            <person name="Cuomo C."/>
            <person name="Burger G."/>
            <person name="Gray M.W."/>
            <person name="Holland P.W.H."/>
            <person name="King N."/>
            <person name="Lang F.B.F."/>
            <person name="Roger A.J."/>
            <person name="Ruiz-Trillo I."/>
            <person name="Young S.K."/>
            <person name="Zeng Q."/>
            <person name="Gargeya S."/>
            <person name="Alvarado L."/>
            <person name="Berlin A."/>
            <person name="Chapman S.B."/>
            <person name="Chen Z."/>
            <person name="Freedman E."/>
            <person name="Gellesch M."/>
            <person name="Goldberg J."/>
            <person name="Griggs A."/>
            <person name="Gujja S."/>
            <person name="Heilman E."/>
            <person name="Heiman D."/>
            <person name="Howarth C."/>
            <person name="Mehta T."/>
            <person name="Neiman D."/>
            <person name="Pearson M."/>
            <person name="Roberts A."/>
            <person name="Saif S."/>
            <person name="Shea T."/>
            <person name="Shenoy N."/>
            <person name="Sisk P."/>
            <person name="Stolte C."/>
            <person name="Sykes S."/>
            <person name="White J."/>
            <person name="Yandava C."/>
            <person name="Haas B."/>
            <person name="Nusbaum C."/>
            <person name="Birren B."/>
        </authorList>
    </citation>
    <scope>NUCLEOTIDE SEQUENCE [LARGE SCALE GENOMIC DNA]</scope>
    <source>
        <strain evidence="2">ATCC 50818</strain>
    </source>
</reference>
<dbReference type="OMA" id="CPGIYCG"/>
<dbReference type="OrthoDB" id="5920264at2759"/>
<dbReference type="FunCoup" id="F2ULA1">
    <property type="interactions" value="921"/>
</dbReference>